<organism evidence="2">
    <name type="scientific">Candidatus Methanogaster sp. ANME-2c ERB4</name>
    <dbReference type="NCBI Taxonomy" id="2759911"/>
    <lineage>
        <taxon>Archaea</taxon>
        <taxon>Methanobacteriati</taxon>
        <taxon>Methanobacteriota</taxon>
        <taxon>Stenosarchaea group</taxon>
        <taxon>Methanomicrobia</taxon>
        <taxon>Methanosarcinales</taxon>
        <taxon>ANME-2 cluster</taxon>
        <taxon>Candidatus Methanogasteraceae</taxon>
        <taxon>Candidatus Methanogaster</taxon>
    </lineage>
</organism>
<accession>A0A7G9Y920</accession>
<reference evidence="2" key="1">
    <citation type="submission" date="2020-06" db="EMBL/GenBank/DDBJ databases">
        <title>Unique genomic features of the anaerobic methanotrophic archaea.</title>
        <authorList>
            <person name="Chadwick G.L."/>
            <person name="Skennerton C.T."/>
            <person name="Laso-Perez R."/>
            <person name="Leu A.O."/>
            <person name="Speth D.R."/>
            <person name="Yu H."/>
            <person name="Morgan-Lang C."/>
            <person name="Hatzenpichler R."/>
            <person name="Goudeau D."/>
            <person name="Malmstrom R."/>
            <person name="Brazelton W.J."/>
            <person name="Woyke T."/>
            <person name="Hallam S.J."/>
            <person name="Tyson G.W."/>
            <person name="Wegener G."/>
            <person name="Boetius A."/>
            <person name="Orphan V."/>
        </authorList>
    </citation>
    <scope>NUCLEOTIDE SEQUENCE</scope>
</reference>
<evidence type="ECO:0000259" key="1">
    <source>
        <dbReference type="Pfam" id="PF13175"/>
    </source>
</evidence>
<dbReference type="EMBL" id="MT631076">
    <property type="protein sequence ID" value="QNO45139.1"/>
    <property type="molecule type" value="Genomic_DNA"/>
</dbReference>
<dbReference type="InterPro" id="IPR027417">
    <property type="entry name" value="P-loop_NTPase"/>
</dbReference>
<evidence type="ECO:0000313" key="4">
    <source>
        <dbReference type="EMBL" id="QNO45139.1"/>
    </source>
</evidence>
<dbReference type="InterPro" id="IPR051396">
    <property type="entry name" value="Bact_Antivir_Def_Nuclease"/>
</dbReference>
<dbReference type="PANTHER" id="PTHR43581:SF4">
    <property type="entry name" value="ATP_GTP PHOSPHATASE"/>
    <property type="match status" value="1"/>
</dbReference>
<dbReference type="Gene3D" id="3.40.50.300">
    <property type="entry name" value="P-loop containing nucleotide triphosphate hydrolases"/>
    <property type="match status" value="1"/>
</dbReference>
<feature type="domain" description="Endonuclease GajA/Old nuclease/RecF-like AAA" evidence="1">
    <location>
        <begin position="1"/>
        <end position="365"/>
    </location>
</feature>
<gene>
    <name evidence="2" type="primary">recF</name>
    <name evidence="3" type="ORF">DJMABANB_00004</name>
    <name evidence="2" type="ORF">HAGPNHBA_00004</name>
    <name evidence="4" type="ORF">NBMHDOOP_00006</name>
</gene>
<name>A0A7G9Y920_9EURY</name>
<dbReference type="Pfam" id="PF13175">
    <property type="entry name" value="AAA_15"/>
    <property type="match status" value="1"/>
</dbReference>
<dbReference type="SUPFAM" id="SSF52540">
    <property type="entry name" value="P-loop containing nucleoside triphosphate hydrolases"/>
    <property type="match status" value="1"/>
</dbReference>
<dbReference type="AlphaFoldDB" id="A0A7G9Y920"/>
<dbReference type="InterPro" id="IPR041685">
    <property type="entry name" value="AAA_GajA/Old/RecF-like"/>
</dbReference>
<evidence type="ECO:0000313" key="2">
    <source>
        <dbReference type="EMBL" id="QNO44504.1"/>
    </source>
</evidence>
<dbReference type="PANTHER" id="PTHR43581">
    <property type="entry name" value="ATP/GTP PHOSPHATASE"/>
    <property type="match status" value="1"/>
</dbReference>
<proteinExistence type="predicted"/>
<sequence>MRFVDFKIKNFKGIKQLTINFDNIPEPKIYTLVGLNESGKTSILEAIDFFGNGQDVKDVHLLIPKSKISNFNDDISVKATISLDDVDINQIKDYAFDNLNFGITNDDFATISITKKLSFKDSKFDGINDLWSIELVGKEKGNRKKPRKLEDEDALWSGIVKYIKTEMIPRIIYYPNFLFDIPEKIYLEKQPNEGTEQPFYRNILQDVLDSLNNNLDLNRHIVDRLKSSDELDKEALDATIERMSGKMTSVIFKAWQEIFKRDIHKEISLNTGNDGGKPFIEIKIKEGIEKYQVKERSLGFRWFFTFLLFTEFRKNRSDDPGETLFLLDEPAYNLHSTAQKILLTNFEKLATNSRLIYTTHSHHLINPMWLSGTYIVENKALNYEDDSDFDRSKTDVDATLYKNFVAASPDKKTYFQPILDSLEYQPSLLELVPDITVFEGKNDYYTFKYINDVLMSGKYSDLHIYPGQGASSHNKILSLYIAWGRNIIVMLDGDKPGKKEKKNYEKRFGPIVDDKIFTLEDVDPSLKNTKTEDIFTSDEKIAIIQTLFGDENSYSKSKFNTAIEHLYISKTSVELSEDTAQKFNKIFEFIKSKQER</sequence>
<dbReference type="EMBL" id="MT631056">
    <property type="protein sequence ID" value="QNO45003.1"/>
    <property type="molecule type" value="Genomic_DNA"/>
</dbReference>
<protein>
    <submittedName>
        <fullName evidence="2">DNA replication and repair protein RecF</fullName>
    </submittedName>
</protein>
<evidence type="ECO:0000313" key="3">
    <source>
        <dbReference type="EMBL" id="QNO45003.1"/>
    </source>
</evidence>
<dbReference type="EMBL" id="MT630976">
    <property type="protein sequence ID" value="QNO44504.1"/>
    <property type="molecule type" value="Genomic_DNA"/>
</dbReference>